<gene>
    <name evidence="5" type="primary">rqcH</name>
    <name evidence="7" type="ORF">FD51_GL000274</name>
</gene>
<dbReference type="GO" id="GO:0043023">
    <property type="term" value="F:ribosomal large subunit binding"/>
    <property type="evidence" value="ECO:0007669"/>
    <property type="project" value="UniProtKB-UniRule"/>
</dbReference>
<evidence type="ECO:0000256" key="4">
    <source>
        <dbReference type="ARBA" id="ARBA00022917"/>
    </source>
</evidence>
<comment type="similarity">
    <text evidence="5">Belongs to the NEMF family.</text>
</comment>
<organism evidence="7 8">
    <name type="scientific">Lacticaseibacillus zeae DSM 20178 = KCTC 3804</name>
    <dbReference type="NCBI Taxonomy" id="1423816"/>
    <lineage>
        <taxon>Bacteria</taxon>
        <taxon>Bacillati</taxon>
        <taxon>Bacillota</taxon>
        <taxon>Bacilli</taxon>
        <taxon>Lactobacillales</taxon>
        <taxon>Lactobacillaceae</taxon>
        <taxon>Lacticaseibacillus</taxon>
    </lineage>
</organism>
<comment type="subunit">
    <text evidence="5">Associates with stalled 50S ribosomal subunits. Binds to RqcP.</text>
</comment>
<evidence type="ECO:0000313" key="8">
    <source>
        <dbReference type="Proteomes" id="UP000051984"/>
    </source>
</evidence>
<dbReference type="InterPro" id="IPR051608">
    <property type="entry name" value="RQC_Subunit_NEMF"/>
</dbReference>
<dbReference type="Proteomes" id="UP000051984">
    <property type="component" value="Unassembled WGS sequence"/>
</dbReference>
<dbReference type="InterPro" id="IPR008532">
    <property type="entry name" value="NFACT_RNA-bd"/>
</dbReference>
<dbReference type="PATRIC" id="fig|1423816.3.peg.279"/>
<keyword evidence="4 5" id="KW-0648">Protein biosynthesis</keyword>
<dbReference type="FunFam" id="2.30.310.10:FF:000004">
    <property type="entry name" value="Fibronectin-binding protein A"/>
    <property type="match status" value="1"/>
</dbReference>
<keyword evidence="1 5" id="KW-0820">tRNA-binding</keyword>
<comment type="function">
    <text evidence="5">Key component of the ribosome quality control system (RQC), a ribosome-associated complex that mediates the extraction of incompletely synthesized nascent chains from stalled ribosomes and their subsequent degradation. RqcH recruits Ala-charged tRNA, and with RqcP directs the elongation of stalled nascent chains on 50S ribosomal subunits, leading to non-templated C-terminal alanine extensions (Ala tail). The Ala tail promotes nascent chain degradation. May add between 1 and at least 8 Ala residues. Binds to stalled 50S ribosomal subunits.</text>
</comment>
<accession>A0A0R1F291</accession>
<dbReference type="Pfam" id="PF05670">
    <property type="entry name" value="NFACT-R_1"/>
    <property type="match status" value="1"/>
</dbReference>
<keyword evidence="3 5" id="KW-0694">RNA-binding</keyword>
<evidence type="ECO:0000256" key="2">
    <source>
        <dbReference type="ARBA" id="ARBA00022730"/>
    </source>
</evidence>
<comment type="caution">
    <text evidence="7">The sequence shown here is derived from an EMBL/GenBank/DDBJ whole genome shotgun (WGS) entry which is preliminary data.</text>
</comment>
<dbReference type="eggNOG" id="COG1293">
    <property type="taxonomic scope" value="Bacteria"/>
</dbReference>
<dbReference type="HAMAP" id="MF_00844_B">
    <property type="entry name" value="RqcH_B"/>
    <property type="match status" value="1"/>
</dbReference>
<dbReference type="Gene3D" id="3.40.970.40">
    <property type="entry name" value="fibrinogen binding protein from staphylococcus aureus domain like"/>
    <property type="match status" value="1"/>
</dbReference>
<evidence type="ECO:0000259" key="6">
    <source>
        <dbReference type="Pfam" id="PF05670"/>
    </source>
</evidence>
<name>A0A0R1F291_LACZE</name>
<keyword evidence="2 5" id="KW-0699">rRNA-binding</keyword>
<protein>
    <recommendedName>
        <fullName evidence="5">Rqc2 homolog RqcH</fullName>
        <shortName evidence="5">RqcH</shortName>
    </recommendedName>
</protein>
<dbReference type="PANTHER" id="PTHR15239">
    <property type="entry name" value="NUCLEAR EXPORT MEDIATOR FACTOR NEMF"/>
    <property type="match status" value="1"/>
</dbReference>
<dbReference type="GO" id="GO:0019843">
    <property type="term" value="F:rRNA binding"/>
    <property type="evidence" value="ECO:0007669"/>
    <property type="project" value="UniProtKB-UniRule"/>
</dbReference>
<evidence type="ECO:0000256" key="5">
    <source>
        <dbReference type="HAMAP-Rule" id="MF_00844"/>
    </source>
</evidence>
<evidence type="ECO:0000256" key="3">
    <source>
        <dbReference type="ARBA" id="ARBA00022884"/>
    </source>
</evidence>
<proteinExistence type="inferred from homology"/>
<sequence length="573" mass="65269">MESERINMSFDGIFTHAMAQELNGILSGGRVAKIQQPYENEVVITIRAGRKNHPLLLSANPQYARVQIIHIPFTNPDVPATFTMTLRKYFNAATLTAVHQVQNDRVLHFEFSTRDELGDELGLRLIIEMMGRHSNIFLVSKRTGKIIDLIRHVSADQNRYRPLMPGAPYVEPPKQDKINPFDDPDRLYHELERQVTPTQSRASLLQQHYQGLAKDSAAELALRLNQGDNGWDGFFKELATPAPTITIQGKKAVFTAIPYQSLSGDQQHYPTLSTMLDAYYEQKAEHDRVLQQGGNLIHVIKNVIDKDRKKQRKLKRTLEETEKADDYRIRGEILTTYLSQVQRGMTSIELPNFYADNQPIKITLSNQLTPSRNAQKYFAKYTKLRNAVAHVNQQMQENQEELDYLEGIMAQINVASPKDLADIRLELQQQGYLRKQKQKKGNKRQKVSKPDQFYASDGTKIWVGKNNLQNDQLTLHTAKKTDIWLHVKDIPGSHVIIDSSKPSEKTLLEAAKLAAYFSKARESANVPVDWIEVKKIRKPNGAKPGFVVYEGQRTVSVTPDAELVDKLRTPPTK</sequence>
<dbReference type="AlphaFoldDB" id="A0A0R1F291"/>
<dbReference type="EMBL" id="AZCT01000001">
    <property type="protein sequence ID" value="KRK13713.1"/>
    <property type="molecule type" value="Genomic_DNA"/>
</dbReference>
<evidence type="ECO:0000313" key="7">
    <source>
        <dbReference type="EMBL" id="KRK13713.1"/>
    </source>
</evidence>
<dbReference type="Gene3D" id="2.30.310.10">
    <property type="entry name" value="ibrinogen binding protein from staphylococcus aureus domain"/>
    <property type="match status" value="1"/>
</dbReference>
<dbReference type="PANTHER" id="PTHR15239:SF6">
    <property type="entry name" value="RIBOSOME QUALITY CONTROL COMPLEX SUBUNIT NEMF"/>
    <property type="match status" value="1"/>
</dbReference>
<evidence type="ECO:0000256" key="1">
    <source>
        <dbReference type="ARBA" id="ARBA00022555"/>
    </source>
</evidence>
<dbReference type="GO" id="GO:1990112">
    <property type="term" value="C:RQC complex"/>
    <property type="evidence" value="ECO:0007669"/>
    <property type="project" value="TreeGrafter"/>
</dbReference>
<dbReference type="InterPro" id="IPR043682">
    <property type="entry name" value="RqcH_bacterial"/>
</dbReference>
<dbReference type="GO" id="GO:0072344">
    <property type="term" value="P:rescue of stalled ribosome"/>
    <property type="evidence" value="ECO:0007669"/>
    <property type="project" value="UniProtKB-UniRule"/>
</dbReference>
<feature type="domain" description="NFACT RNA-binding" evidence="6">
    <location>
        <begin position="453"/>
        <end position="541"/>
    </location>
</feature>
<reference evidence="7 8" key="1">
    <citation type="journal article" date="2015" name="Genome Announc.">
        <title>Expanding the biotechnology potential of lactobacilli through comparative genomics of 213 strains and associated genera.</title>
        <authorList>
            <person name="Sun Z."/>
            <person name="Harris H.M."/>
            <person name="McCann A."/>
            <person name="Guo C."/>
            <person name="Argimon S."/>
            <person name="Zhang W."/>
            <person name="Yang X."/>
            <person name="Jeffery I.B."/>
            <person name="Cooney J.C."/>
            <person name="Kagawa T.F."/>
            <person name="Liu W."/>
            <person name="Song Y."/>
            <person name="Salvetti E."/>
            <person name="Wrobel A."/>
            <person name="Rasinkangas P."/>
            <person name="Parkhill J."/>
            <person name="Rea M.C."/>
            <person name="O'Sullivan O."/>
            <person name="Ritari J."/>
            <person name="Douillard F.P."/>
            <person name="Paul Ross R."/>
            <person name="Yang R."/>
            <person name="Briner A.E."/>
            <person name="Felis G.E."/>
            <person name="de Vos W.M."/>
            <person name="Barrangou R."/>
            <person name="Klaenhammer T.R."/>
            <person name="Caufield P.W."/>
            <person name="Cui Y."/>
            <person name="Zhang H."/>
            <person name="O'Toole P.W."/>
        </authorList>
    </citation>
    <scope>NUCLEOTIDE SEQUENCE [LARGE SCALE GENOMIC DNA]</scope>
    <source>
        <strain evidence="7 8">DSM 20178</strain>
    </source>
</reference>
<dbReference type="Pfam" id="PF05833">
    <property type="entry name" value="NFACT_N"/>
    <property type="match status" value="1"/>
</dbReference>
<dbReference type="GO" id="GO:0000049">
    <property type="term" value="F:tRNA binding"/>
    <property type="evidence" value="ECO:0007669"/>
    <property type="project" value="UniProtKB-UniRule"/>
</dbReference>